<dbReference type="PROSITE" id="PS01116">
    <property type="entry name" value="XANTH_URACIL_PERMASE"/>
    <property type="match status" value="1"/>
</dbReference>
<protein>
    <submittedName>
        <fullName evidence="8">Uncharacterized protein</fullName>
    </submittedName>
</protein>
<dbReference type="GO" id="GO:0042907">
    <property type="term" value="F:xanthine transmembrane transporter activity"/>
    <property type="evidence" value="ECO:0007669"/>
    <property type="project" value="TreeGrafter"/>
</dbReference>
<evidence type="ECO:0000256" key="4">
    <source>
        <dbReference type="ARBA" id="ARBA00022692"/>
    </source>
</evidence>
<dbReference type="PANTHER" id="PTHR42810">
    <property type="entry name" value="PURINE PERMEASE C1399.01C-RELATED"/>
    <property type="match status" value="1"/>
</dbReference>
<keyword evidence="4 7" id="KW-0812">Transmembrane</keyword>
<name>A0A9P7GQ38_9AGAR</name>
<keyword evidence="5 7" id="KW-1133">Transmembrane helix</keyword>
<dbReference type="Pfam" id="PF00860">
    <property type="entry name" value="Xan_ur_permease"/>
    <property type="match status" value="1"/>
</dbReference>
<evidence type="ECO:0000313" key="9">
    <source>
        <dbReference type="Proteomes" id="UP000717328"/>
    </source>
</evidence>
<sequence>MEAIGDITASAEVSKVEVQGPEFESRIQGGVLADGIGGFFSALFTVTPLSIFAQNNGVIAITRCANRGAGRWCCFFLILFGVLGKISGVFLAIPNPVLGGVTTFLFASVAVSGLRVLSYIQFTRRDRFILAAALCFGIGDLLVPKVFTHLFDSVRDPSSGLKGLFDSITIVLSTPCMSFSLQAYSFGTHSSNYAVLSAGIVAAVLNLVIPDESGEDIEDAS</sequence>
<feature type="transmembrane region" description="Helical" evidence="7">
    <location>
        <begin position="167"/>
        <end position="186"/>
    </location>
</feature>
<evidence type="ECO:0000256" key="7">
    <source>
        <dbReference type="SAM" id="Phobius"/>
    </source>
</evidence>
<organism evidence="8 9">
    <name type="scientific">Sphagnurus paluster</name>
    <dbReference type="NCBI Taxonomy" id="117069"/>
    <lineage>
        <taxon>Eukaryota</taxon>
        <taxon>Fungi</taxon>
        <taxon>Dikarya</taxon>
        <taxon>Basidiomycota</taxon>
        <taxon>Agaricomycotina</taxon>
        <taxon>Agaricomycetes</taxon>
        <taxon>Agaricomycetidae</taxon>
        <taxon>Agaricales</taxon>
        <taxon>Tricholomatineae</taxon>
        <taxon>Lyophyllaceae</taxon>
        <taxon>Sphagnurus</taxon>
    </lineage>
</organism>
<dbReference type="Proteomes" id="UP000717328">
    <property type="component" value="Unassembled WGS sequence"/>
</dbReference>
<keyword evidence="3" id="KW-0813">Transport</keyword>
<keyword evidence="6 7" id="KW-0472">Membrane</keyword>
<dbReference type="OrthoDB" id="1641903at2759"/>
<feature type="transmembrane region" description="Helical" evidence="7">
    <location>
        <begin position="128"/>
        <end position="147"/>
    </location>
</feature>
<feature type="transmembrane region" description="Helical" evidence="7">
    <location>
        <begin position="31"/>
        <end position="52"/>
    </location>
</feature>
<feature type="transmembrane region" description="Helical" evidence="7">
    <location>
        <begin position="97"/>
        <end position="116"/>
    </location>
</feature>
<comment type="caution">
    <text evidence="8">The sequence shown here is derived from an EMBL/GenBank/DDBJ whole genome shotgun (WGS) entry which is preliminary data.</text>
</comment>
<feature type="transmembrane region" description="Helical" evidence="7">
    <location>
        <begin position="193"/>
        <end position="209"/>
    </location>
</feature>
<reference evidence="8" key="2">
    <citation type="submission" date="2021-10" db="EMBL/GenBank/DDBJ databases">
        <title>Phylogenomics reveals ancestral predisposition of the termite-cultivated fungus Termitomyces towards a domesticated lifestyle.</title>
        <authorList>
            <person name="Auxier B."/>
            <person name="Grum-Grzhimaylo A."/>
            <person name="Cardenas M.E."/>
            <person name="Lodge J.D."/>
            <person name="Laessoe T."/>
            <person name="Pedersen O."/>
            <person name="Smith M.E."/>
            <person name="Kuyper T.W."/>
            <person name="Franco-Molano E.A."/>
            <person name="Baroni T.J."/>
            <person name="Aanen D.K."/>
        </authorList>
    </citation>
    <scope>NUCLEOTIDE SEQUENCE</scope>
    <source>
        <strain evidence="8">D49</strain>
    </source>
</reference>
<comment type="subcellular location">
    <subcellularLocation>
        <location evidence="1">Membrane</location>
        <topology evidence="1">Multi-pass membrane protein</topology>
    </subcellularLocation>
</comment>
<dbReference type="GO" id="GO:0000324">
    <property type="term" value="C:fungal-type vacuole"/>
    <property type="evidence" value="ECO:0007669"/>
    <property type="project" value="TreeGrafter"/>
</dbReference>
<evidence type="ECO:0000256" key="1">
    <source>
        <dbReference type="ARBA" id="ARBA00004141"/>
    </source>
</evidence>
<dbReference type="AlphaFoldDB" id="A0A9P7GQ38"/>
<dbReference type="InterPro" id="IPR006042">
    <property type="entry name" value="Xan_ur_permease"/>
</dbReference>
<evidence type="ECO:0000256" key="6">
    <source>
        <dbReference type="ARBA" id="ARBA00023136"/>
    </source>
</evidence>
<evidence type="ECO:0000256" key="3">
    <source>
        <dbReference type="ARBA" id="ARBA00022448"/>
    </source>
</evidence>
<dbReference type="EMBL" id="JABCKI010000057">
    <property type="protein sequence ID" value="KAG5653360.1"/>
    <property type="molecule type" value="Genomic_DNA"/>
</dbReference>
<keyword evidence="9" id="KW-1185">Reference proteome</keyword>
<gene>
    <name evidence="8" type="ORF">H0H81_000861</name>
</gene>
<evidence type="ECO:0000313" key="8">
    <source>
        <dbReference type="EMBL" id="KAG5653360.1"/>
    </source>
</evidence>
<dbReference type="PANTHER" id="PTHR42810:SF2">
    <property type="entry name" value="PURINE PERMEASE C1399.01C-RELATED"/>
    <property type="match status" value="1"/>
</dbReference>
<accession>A0A9P7GQ38</accession>
<evidence type="ECO:0000256" key="5">
    <source>
        <dbReference type="ARBA" id="ARBA00022989"/>
    </source>
</evidence>
<evidence type="ECO:0000256" key="2">
    <source>
        <dbReference type="ARBA" id="ARBA00008821"/>
    </source>
</evidence>
<proteinExistence type="inferred from homology"/>
<dbReference type="InterPro" id="IPR006043">
    <property type="entry name" value="NCS2"/>
</dbReference>
<feature type="transmembrane region" description="Helical" evidence="7">
    <location>
        <begin position="72"/>
        <end position="91"/>
    </location>
</feature>
<dbReference type="GO" id="GO:0005886">
    <property type="term" value="C:plasma membrane"/>
    <property type="evidence" value="ECO:0007669"/>
    <property type="project" value="TreeGrafter"/>
</dbReference>
<comment type="similarity">
    <text evidence="2">Belongs to the nucleobase:cation symporter-2 (NCS2) (TC 2.A.40) family.</text>
</comment>
<reference evidence="8" key="1">
    <citation type="submission" date="2021-02" db="EMBL/GenBank/DDBJ databases">
        <authorList>
            <person name="Nieuwenhuis M."/>
            <person name="Van De Peppel L.J.J."/>
        </authorList>
    </citation>
    <scope>NUCLEOTIDE SEQUENCE</scope>
    <source>
        <strain evidence="8">D49</strain>
    </source>
</reference>